<protein>
    <submittedName>
        <fullName evidence="2">Uncharacterized protein</fullName>
    </submittedName>
</protein>
<dbReference type="AlphaFoldDB" id="A0A2P7TX25"/>
<dbReference type="OrthoDB" id="8606309at2"/>
<dbReference type="EMBL" id="PXYY01000137">
    <property type="protein sequence ID" value="PSJ79289.1"/>
    <property type="molecule type" value="Genomic_DNA"/>
</dbReference>
<dbReference type="Proteomes" id="UP000241868">
    <property type="component" value="Unassembled WGS sequence"/>
</dbReference>
<proteinExistence type="predicted"/>
<keyword evidence="3" id="KW-1185">Reference proteome</keyword>
<organism evidence="2 3">
    <name type="scientific">Neisseria iguanae</name>
    <dbReference type="NCBI Taxonomy" id="90242"/>
    <lineage>
        <taxon>Bacteria</taxon>
        <taxon>Pseudomonadati</taxon>
        <taxon>Pseudomonadota</taxon>
        <taxon>Betaproteobacteria</taxon>
        <taxon>Neisseriales</taxon>
        <taxon>Neisseriaceae</taxon>
        <taxon>Neisseria</taxon>
    </lineage>
</organism>
<feature type="compositionally biased region" description="Polar residues" evidence="1">
    <location>
        <begin position="70"/>
        <end position="80"/>
    </location>
</feature>
<evidence type="ECO:0000313" key="2">
    <source>
        <dbReference type="EMBL" id="PSJ79289.1"/>
    </source>
</evidence>
<reference evidence="2 3" key="1">
    <citation type="submission" date="2018-03" db="EMBL/GenBank/DDBJ databases">
        <title>Neisseria weixii sp. nov., isolated from the intestinal contents of Tibetan Plateau pika (Ochotona curzoniae) in Yushu, Qinghai Province, China.</title>
        <authorList>
            <person name="Gui Z."/>
        </authorList>
    </citation>
    <scope>NUCLEOTIDE SEQUENCE [LARGE SCALE GENOMIC DNA]</scope>
    <source>
        <strain evidence="2 3">ATCC 51483</strain>
    </source>
</reference>
<comment type="caution">
    <text evidence="2">The sequence shown here is derived from an EMBL/GenBank/DDBJ whole genome shotgun (WGS) entry which is preliminary data.</text>
</comment>
<dbReference type="RefSeq" id="WP_146135173.1">
    <property type="nucleotide sequence ID" value="NZ_PXYY01000137.1"/>
</dbReference>
<sequence length="126" mass="13959">MNCTQKVGRPFQLKRCGFLQFSYCPNIHRTSNTGLTPLSPSAQPAARFKASRTHLRQRIAACRQGGTAAPLQNPQTNPIQTKRKNPFATDKPDKAERQNRLRPSFGLVANTGGLLQQAETFTKPNP</sequence>
<gene>
    <name evidence="2" type="ORF">C7N83_13155</name>
</gene>
<accession>A0A2P7TX25</accession>
<evidence type="ECO:0000256" key="1">
    <source>
        <dbReference type="SAM" id="MobiDB-lite"/>
    </source>
</evidence>
<name>A0A2P7TX25_9NEIS</name>
<evidence type="ECO:0000313" key="3">
    <source>
        <dbReference type="Proteomes" id="UP000241868"/>
    </source>
</evidence>
<feature type="region of interest" description="Disordered" evidence="1">
    <location>
        <begin position="65"/>
        <end position="97"/>
    </location>
</feature>